<dbReference type="Pfam" id="PF05975">
    <property type="entry name" value="EcsB"/>
    <property type="match status" value="1"/>
</dbReference>
<dbReference type="EMBL" id="JAFBEC010000008">
    <property type="protein sequence ID" value="MBM7633948.1"/>
    <property type="molecule type" value="Genomic_DNA"/>
</dbReference>
<name>A0ABS2PEU5_9BACL</name>
<evidence type="ECO:0000256" key="1">
    <source>
        <dbReference type="SAM" id="Phobius"/>
    </source>
</evidence>
<feature type="transmembrane region" description="Helical" evidence="1">
    <location>
        <begin position="187"/>
        <end position="205"/>
    </location>
</feature>
<reference evidence="2 3" key="1">
    <citation type="submission" date="2021-01" db="EMBL/GenBank/DDBJ databases">
        <title>Genomic Encyclopedia of Type Strains, Phase IV (KMG-IV): sequencing the most valuable type-strain genomes for metagenomic binning, comparative biology and taxonomic classification.</title>
        <authorList>
            <person name="Goeker M."/>
        </authorList>
    </citation>
    <scope>NUCLEOTIDE SEQUENCE [LARGE SCALE GENOMIC DNA]</scope>
    <source>
        <strain evidence="2 3">DSM 25540</strain>
    </source>
</reference>
<gene>
    <name evidence="2" type="ORF">JOD17_003044</name>
</gene>
<accession>A0ABS2PEU5</accession>
<keyword evidence="1" id="KW-0472">Membrane</keyword>
<keyword evidence="3" id="KW-1185">Reference proteome</keyword>
<keyword evidence="1" id="KW-0812">Transmembrane</keyword>
<evidence type="ECO:0000313" key="3">
    <source>
        <dbReference type="Proteomes" id="UP000741863"/>
    </source>
</evidence>
<comment type="caution">
    <text evidence="2">The sequence shown here is derived from an EMBL/GenBank/DDBJ whole genome shotgun (WGS) entry which is preliminary data.</text>
</comment>
<organism evidence="2 3">
    <name type="scientific">Geomicrobium sediminis</name>
    <dbReference type="NCBI Taxonomy" id="1347788"/>
    <lineage>
        <taxon>Bacteria</taxon>
        <taxon>Bacillati</taxon>
        <taxon>Bacillota</taxon>
        <taxon>Bacilli</taxon>
        <taxon>Bacillales</taxon>
        <taxon>Geomicrobium</taxon>
    </lineage>
</organism>
<dbReference type="RefSeq" id="WP_204698684.1">
    <property type="nucleotide sequence ID" value="NZ_JAFBEC010000008.1"/>
</dbReference>
<feature type="transmembrane region" description="Helical" evidence="1">
    <location>
        <begin position="104"/>
        <end position="125"/>
    </location>
</feature>
<proteinExistence type="predicted"/>
<feature type="transmembrane region" description="Helical" evidence="1">
    <location>
        <begin position="21"/>
        <end position="45"/>
    </location>
</feature>
<evidence type="ECO:0000313" key="2">
    <source>
        <dbReference type="EMBL" id="MBM7633948.1"/>
    </source>
</evidence>
<feature type="transmembrane region" description="Helical" evidence="1">
    <location>
        <begin position="377"/>
        <end position="396"/>
    </location>
</feature>
<feature type="transmembrane region" description="Helical" evidence="1">
    <location>
        <begin position="131"/>
        <end position="153"/>
    </location>
</feature>
<dbReference type="Proteomes" id="UP000741863">
    <property type="component" value="Unassembled WGS sequence"/>
</dbReference>
<feature type="transmembrane region" description="Helical" evidence="1">
    <location>
        <begin position="51"/>
        <end position="70"/>
    </location>
</feature>
<dbReference type="InterPro" id="IPR010288">
    <property type="entry name" value="EcsB_ABC"/>
</dbReference>
<sequence>MSIDQLWQERAREFWSVSRRYITLMANSGLMVAIGGIVLIIGIYYNSFLDWLPSTFPVVQVLAVLFAFMLTKTSVRTFFQTGDLVYLLPMEAKMNHYLQSALRYSWFMQSIVLALVLFLLGPLYTDRIGEFNQLLITFLILIAAKGWNVFAYWSELRYQYVSQQWKLRWLRFVVNLVFVFFVFMLEWWFVLAVGVVMILLFFGYYRPLHEKYRLKWDQLISLEEERLNSFYTFANAFVDVPHIKARIRRRSILSNQWNRLVTKQSNTYVFLYGKTFARSGDYFGIMIRLAIVGALLIYATPEDLQGLAVVIAILFTYITGSQLVTIYHHHKTMVWPELYPVPEQVRQQSVQSLVRNVMVIQSIWFTIITFITSWSIFYSMIALFMMLLMVIAYVKVQLPKWFKQSLHALS</sequence>
<protein>
    <submittedName>
        <fullName evidence="2">ABC-2 type transport system permease protein</fullName>
    </submittedName>
</protein>
<feature type="transmembrane region" description="Helical" evidence="1">
    <location>
        <begin position="282"/>
        <end position="300"/>
    </location>
</feature>
<feature type="transmembrane region" description="Helical" evidence="1">
    <location>
        <begin position="306"/>
        <end position="327"/>
    </location>
</feature>
<dbReference type="PIRSF" id="PIRSF037259">
    <property type="entry name" value="EcsB_ABC"/>
    <property type="match status" value="1"/>
</dbReference>
<keyword evidence="1" id="KW-1133">Transmembrane helix</keyword>